<evidence type="ECO:0000313" key="1">
    <source>
        <dbReference type="EMBL" id="AFV10384.1"/>
    </source>
</evidence>
<dbReference type="HOGENOM" id="CLU_1531822_0_0_9"/>
<keyword evidence="2" id="KW-1185">Reference proteome</keyword>
<dbReference type="STRING" id="1089553.Tph_c01360"/>
<organism evidence="1 2">
    <name type="scientific">Thermacetogenium phaeum (strain ATCC BAA-254 / DSM 26808 / PB)</name>
    <dbReference type="NCBI Taxonomy" id="1089553"/>
    <lineage>
        <taxon>Bacteria</taxon>
        <taxon>Bacillati</taxon>
        <taxon>Bacillota</taxon>
        <taxon>Clostridia</taxon>
        <taxon>Thermoanaerobacterales</taxon>
        <taxon>Thermoanaerobacteraceae</taxon>
        <taxon>Thermacetogenium</taxon>
    </lineage>
</organism>
<accession>K4LQL3</accession>
<sequence length="175" mass="20028">MGRLRRYRERIEYEMQSVKLKSVHGIIMHTLQQEFGRSRLESEVLASRSIDWLNALDVPVVPGQMRLSVPSTISRRYALSHRCEVTITAVNAGEDTEVWQEFGLAAMQRRRLLRWLYEIHRQGGWAGLTELAAWANLTPTALGNRLAPVRKLGIWLPHVGGPPPTRTTWPWSHGL</sequence>
<dbReference type="Proteomes" id="UP000000467">
    <property type="component" value="Chromosome"/>
</dbReference>
<reference evidence="1 2" key="1">
    <citation type="journal article" date="2012" name="BMC Genomics">
        <title>Genome-guided analysis of physiological and morphological traits of the fermentative acetate oxidizer Thermacetogenium phaeum.</title>
        <authorList>
            <person name="Oehler D."/>
            <person name="Poehlein A."/>
            <person name="Leimbach A."/>
            <person name="Muller N."/>
            <person name="Daniel R."/>
            <person name="Gottschalk G."/>
            <person name="Schink B."/>
        </authorList>
    </citation>
    <scope>NUCLEOTIDE SEQUENCE [LARGE SCALE GENOMIC DNA]</scope>
    <source>
        <strain evidence="2">ATCC BAA-254 / DSM 26808 / PB</strain>
    </source>
</reference>
<protein>
    <submittedName>
        <fullName evidence="1">Uncharacterized protein</fullName>
    </submittedName>
</protein>
<evidence type="ECO:0000313" key="2">
    <source>
        <dbReference type="Proteomes" id="UP000000467"/>
    </source>
</evidence>
<proteinExistence type="predicted"/>
<dbReference type="RefSeq" id="WP_015049304.1">
    <property type="nucleotide sequence ID" value="NC_018870.1"/>
</dbReference>
<dbReference type="AlphaFoldDB" id="K4LQL3"/>
<dbReference type="EMBL" id="CP003732">
    <property type="protein sequence ID" value="AFV10384.1"/>
    <property type="molecule type" value="Genomic_DNA"/>
</dbReference>
<gene>
    <name evidence="1" type="ordered locus">Tph_c01360</name>
</gene>
<name>K4LQL3_THEPS</name>
<dbReference type="KEGG" id="tpz:Tph_c01360"/>